<evidence type="ECO:0000313" key="7">
    <source>
        <dbReference type="Proteomes" id="UP000199068"/>
    </source>
</evidence>
<name>A0A1G9QQL1_9FIRM</name>
<dbReference type="PROSITE" id="PS01295">
    <property type="entry name" value="ISPD"/>
    <property type="match status" value="1"/>
</dbReference>
<dbReference type="NCBIfam" id="NF001183">
    <property type="entry name" value="PRK00155.1-3"/>
    <property type="match status" value="1"/>
</dbReference>
<dbReference type="InterPro" id="IPR029044">
    <property type="entry name" value="Nucleotide-diphossugar_trans"/>
</dbReference>
<dbReference type="CDD" id="cd02516">
    <property type="entry name" value="CDP-ME_synthetase"/>
    <property type="match status" value="1"/>
</dbReference>
<dbReference type="Proteomes" id="UP000199068">
    <property type="component" value="Unassembled WGS sequence"/>
</dbReference>
<dbReference type="PANTHER" id="PTHR32125:SF8">
    <property type="entry name" value="RIBITOL-5-PHOSPHATE CYTIDYLYLTRANSFERASE"/>
    <property type="match status" value="1"/>
</dbReference>
<dbReference type="HAMAP" id="MF_02068">
    <property type="entry name" value="TarI"/>
    <property type="match status" value="1"/>
</dbReference>
<keyword evidence="2 5" id="KW-0548">Nucleotidyltransferase</keyword>
<evidence type="ECO:0000256" key="5">
    <source>
        <dbReference type="HAMAP-Rule" id="MF_02068"/>
    </source>
</evidence>
<feature type="binding site" evidence="5">
    <location>
        <begin position="83"/>
        <end position="89"/>
    </location>
    <ligand>
        <name>CTP</name>
        <dbReference type="ChEBI" id="CHEBI:37563"/>
    </ligand>
</feature>
<dbReference type="STRING" id="1121325.SAMN04515677_105309"/>
<dbReference type="AlphaFoldDB" id="A0A1G9QQL1"/>
<feature type="site" description="Transition state stabilizer" evidence="5">
    <location>
        <position position="14"/>
    </location>
</feature>
<dbReference type="EC" id="2.7.7.40" evidence="5"/>
<dbReference type="InterPro" id="IPR050088">
    <property type="entry name" value="IspD/TarI_cytidylyltransf_bact"/>
</dbReference>
<dbReference type="GO" id="GO:0019350">
    <property type="term" value="P:teichoic acid biosynthetic process"/>
    <property type="evidence" value="ECO:0007669"/>
    <property type="project" value="UniProtKB-KW"/>
</dbReference>
<dbReference type="InterPro" id="IPR034683">
    <property type="entry name" value="IspD/TarI"/>
</dbReference>
<feature type="site" description="Positions ribitol 5-phosphate for the nucleophilic attack" evidence="5">
    <location>
        <position position="219"/>
    </location>
</feature>
<dbReference type="GO" id="GO:0050518">
    <property type="term" value="F:2-C-methyl-D-erythritol 4-phosphate cytidylyltransferase activity"/>
    <property type="evidence" value="ECO:0007669"/>
    <property type="project" value="UniProtKB-ARBA"/>
</dbReference>
<feature type="binding site" evidence="5">
    <location>
        <begin position="7"/>
        <end position="10"/>
    </location>
    <ligand>
        <name>CTP</name>
        <dbReference type="ChEBI" id="CHEBI:37563"/>
    </ligand>
</feature>
<dbReference type="InterPro" id="IPR018294">
    <property type="entry name" value="ISPD_synthase_CS"/>
</dbReference>
<dbReference type="GO" id="GO:0047349">
    <property type="term" value="F:D-ribitol-5-phosphate cytidylyltransferase activity"/>
    <property type="evidence" value="ECO:0007669"/>
    <property type="project" value="UniProtKB-UniRule"/>
</dbReference>
<dbReference type="EMBL" id="FNGW01000005">
    <property type="protein sequence ID" value="SDM12847.1"/>
    <property type="molecule type" value="Genomic_DNA"/>
</dbReference>
<protein>
    <recommendedName>
        <fullName evidence="5">Ribitol-5-phosphate cytidylyltransferase</fullName>
        <ecNumber evidence="5">2.7.7.40</ecNumber>
    </recommendedName>
</protein>
<dbReference type="SUPFAM" id="SSF53448">
    <property type="entry name" value="Nucleotide-diphospho-sugar transferases"/>
    <property type="match status" value="1"/>
</dbReference>
<evidence type="ECO:0000256" key="2">
    <source>
        <dbReference type="ARBA" id="ARBA00022695"/>
    </source>
</evidence>
<evidence type="ECO:0000256" key="1">
    <source>
        <dbReference type="ARBA" id="ARBA00022679"/>
    </source>
</evidence>
<comment type="function">
    <text evidence="5">Catalyzes the transfer of the cytidylyl group of CTP to D-ribitol 5-phosphate.</text>
</comment>
<feature type="site" description="Positions ribitol 5-phosphate for the nucleophilic attack" evidence="5">
    <location>
        <position position="162"/>
    </location>
</feature>
<sequence>MIYAEILAGGRGSRMGNTDMPKQFLLIGSRPIIIHTLERFLLNDRINKIIVVTPREWIQHTIDLIKKYIPLDKQEYIEVCKGGSDRNESIMSGIRHIQNNFGINDDDIIITHDAVRPFITHRIINDNIDMAIDYGATDTVIPAFDTIVESIDNNFINSIPIRNHMYQGQTPQTFKIKKIVELYNSLNGEEKVLLTDAAKIFAIKGEMVKLVDGERFNIKITTPYDLKLANALLQGDKNDK</sequence>
<dbReference type="PANTHER" id="PTHR32125">
    <property type="entry name" value="2-C-METHYL-D-ERYTHRITOL 4-PHOSPHATE CYTIDYLYLTRANSFERASE, CHLOROPLASTIC"/>
    <property type="match status" value="1"/>
</dbReference>
<reference evidence="6 7" key="1">
    <citation type="submission" date="2016-10" db="EMBL/GenBank/DDBJ databases">
        <authorList>
            <person name="de Groot N.N."/>
        </authorList>
    </citation>
    <scope>NUCLEOTIDE SEQUENCE [LARGE SCALE GENOMIC DNA]</scope>
    <source>
        <strain evidence="6 7">DSM 797</strain>
    </source>
</reference>
<evidence type="ECO:0000256" key="4">
    <source>
        <dbReference type="ARBA" id="ARBA00023316"/>
    </source>
</evidence>
<feature type="site" description="Transition state stabilizer" evidence="5">
    <location>
        <position position="22"/>
    </location>
</feature>
<dbReference type="RefSeq" id="WP_092726415.1">
    <property type="nucleotide sequence ID" value="NZ_FNGW01000005.1"/>
</dbReference>
<dbReference type="FunFam" id="3.90.550.10:FF:000003">
    <property type="entry name" value="2-C-methyl-D-erythritol 4-phosphate cytidylyltransferase"/>
    <property type="match status" value="1"/>
</dbReference>
<keyword evidence="7" id="KW-1185">Reference proteome</keyword>
<dbReference type="GO" id="GO:0008299">
    <property type="term" value="P:isoprenoid biosynthetic process"/>
    <property type="evidence" value="ECO:0007669"/>
    <property type="project" value="InterPro"/>
</dbReference>
<proteinExistence type="inferred from homology"/>
<keyword evidence="3" id="KW-0777">Teichoic acid biosynthesis</keyword>
<evidence type="ECO:0000313" key="6">
    <source>
        <dbReference type="EMBL" id="SDM12847.1"/>
    </source>
</evidence>
<organism evidence="6 7">
    <name type="scientific">Romboutsia lituseburensis DSM 797</name>
    <dbReference type="NCBI Taxonomy" id="1121325"/>
    <lineage>
        <taxon>Bacteria</taxon>
        <taxon>Bacillati</taxon>
        <taxon>Bacillota</taxon>
        <taxon>Clostridia</taxon>
        <taxon>Peptostreptococcales</taxon>
        <taxon>Peptostreptococcaceae</taxon>
        <taxon>Romboutsia</taxon>
    </lineage>
</organism>
<accession>A0A1G9QQL1</accession>
<comment type="similarity">
    <text evidence="5">Belongs to the IspD/TarI cytidylyltransferase family. TarI subfamily.</text>
</comment>
<evidence type="ECO:0000256" key="3">
    <source>
        <dbReference type="ARBA" id="ARBA00022944"/>
    </source>
</evidence>
<dbReference type="Gene3D" id="3.90.550.10">
    <property type="entry name" value="Spore Coat Polysaccharide Biosynthesis Protein SpsA, Chain A"/>
    <property type="match status" value="1"/>
</dbReference>
<comment type="catalytic activity">
    <reaction evidence="5">
        <text>D-ribitol 5-phosphate + CTP + H(+) = CDP-L-ribitol + diphosphate</text>
        <dbReference type="Rhea" id="RHEA:12456"/>
        <dbReference type="ChEBI" id="CHEBI:15378"/>
        <dbReference type="ChEBI" id="CHEBI:33019"/>
        <dbReference type="ChEBI" id="CHEBI:37563"/>
        <dbReference type="ChEBI" id="CHEBI:57608"/>
        <dbReference type="ChEBI" id="CHEBI:57695"/>
        <dbReference type="EC" id="2.7.7.40"/>
    </reaction>
</comment>
<keyword evidence="1 5" id="KW-0808">Transferase</keyword>
<gene>
    <name evidence="6" type="ORF">SAMN04515677_105309</name>
</gene>
<comment type="caution">
    <text evidence="5">Lacks conserved residue(s) required for the propagation of feature annotation.</text>
</comment>
<dbReference type="Pfam" id="PF01128">
    <property type="entry name" value="IspD"/>
    <property type="match status" value="1"/>
</dbReference>
<keyword evidence="4" id="KW-0961">Cell wall biogenesis/degradation</keyword>
<dbReference type="InterPro" id="IPR034709">
    <property type="entry name" value="TarI"/>
</dbReference>
<dbReference type="GO" id="GO:0071555">
    <property type="term" value="P:cell wall organization"/>
    <property type="evidence" value="ECO:0007669"/>
    <property type="project" value="UniProtKB-KW"/>
</dbReference>